<evidence type="ECO:0000256" key="1">
    <source>
        <dbReference type="ARBA" id="ARBA00004141"/>
    </source>
</evidence>
<organism evidence="7 8">
    <name type="scientific">Marinicrinis sediminis</name>
    <dbReference type="NCBI Taxonomy" id="1652465"/>
    <lineage>
        <taxon>Bacteria</taxon>
        <taxon>Bacillati</taxon>
        <taxon>Bacillota</taxon>
        <taxon>Bacilli</taxon>
        <taxon>Bacillales</taxon>
        <taxon>Paenibacillaceae</taxon>
    </lineage>
</organism>
<comment type="similarity">
    <text evidence="5">Belongs to the FNT transporter (TC 1.A.16) family.</text>
</comment>
<dbReference type="PROSITE" id="PS01006">
    <property type="entry name" value="FORMATE_NITRITE_TP_2"/>
    <property type="match status" value="1"/>
</dbReference>
<feature type="transmembrane region" description="Helical" evidence="6">
    <location>
        <begin position="58"/>
        <end position="84"/>
    </location>
</feature>
<feature type="transmembrane region" description="Helical" evidence="6">
    <location>
        <begin position="105"/>
        <end position="132"/>
    </location>
</feature>
<evidence type="ECO:0000256" key="5">
    <source>
        <dbReference type="ARBA" id="ARBA00049660"/>
    </source>
</evidence>
<dbReference type="Pfam" id="PF01226">
    <property type="entry name" value="Form_Nir_trans"/>
    <property type="match status" value="1"/>
</dbReference>
<feature type="transmembrane region" description="Helical" evidence="6">
    <location>
        <begin position="24"/>
        <end position="46"/>
    </location>
</feature>
<protein>
    <submittedName>
        <fullName evidence="7">Formate/nitrite transporter family protein</fullName>
    </submittedName>
</protein>
<evidence type="ECO:0000313" key="7">
    <source>
        <dbReference type="EMBL" id="MFD2670875.1"/>
    </source>
</evidence>
<dbReference type="PANTHER" id="PTHR30520">
    <property type="entry name" value="FORMATE TRANSPORTER-RELATED"/>
    <property type="match status" value="1"/>
</dbReference>
<dbReference type="InterPro" id="IPR024002">
    <property type="entry name" value="For/NO2_transpt_CS"/>
</dbReference>
<evidence type="ECO:0000256" key="2">
    <source>
        <dbReference type="ARBA" id="ARBA00022692"/>
    </source>
</evidence>
<dbReference type="InterPro" id="IPR000292">
    <property type="entry name" value="For/NO2_transpt"/>
</dbReference>
<dbReference type="PANTHER" id="PTHR30520:SF8">
    <property type="entry name" value="NITRITE TRANSPORTER NIRC"/>
    <property type="match status" value="1"/>
</dbReference>
<evidence type="ECO:0000256" key="4">
    <source>
        <dbReference type="ARBA" id="ARBA00023136"/>
    </source>
</evidence>
<evidence type="ECO:0000256" key="6">
    <source>
        <dbReference type="SAM" id="Phobius"/>
    </source>
</evidence>
<accession>A0ABW5R8E9</accession>
<feature type="transmembrane region" description="Helical" evidence="6">
    <location>
        <begin position="184"/>
        <end position="206"/>
    </location>
</feature>
<keyword evidence="8" id="KW-1185">Reference proteome</keyword>
<gene>
    <name evidence="7" type="ORF">ACFSUC_04545</name>
</gene>
<dbReference type="EMBL" id="JBHUMM010000007">
    <property type="protein sequence ID" value="MFD2670875.1"/>
    <property type="molecule type" value="Genomic_DNA"/>
</dbReference>
<dbReference type="Gene3D" id="1.20.1080.10">
    <property type="entry name" value="Glycerol uptake facilitator protein"/>
    <property type="match status" value="1"/>
</dbReference>
<feature type="transmembrane region" description="Helical" evidence="6">
    <location>
        <begin position="152"/>
        <end position="172"/>
    </location>
</feature>
<dbReference type="Proteomes" id="UP001597497">
    <property type="component" value="Unassembled WGS sequence"/>
</dbReference>
<reference evidence="8" key="1">
    <citation type="journal article" date="2019" name="Int. J. Syst. Evol. Microbiol.">
        <title>The Global Catalogue of Microorganisms (GCM) 10K type strain sequencing project: providing services to taxonomists for standard genome sequencing and annotation.</title>
        <authorList>
            <consortium name="The Broad Institute Genomics Platform"/>
            <consortium name="The Broad Institute Genome Sequencing Center for Infectious Disease"/>
            <person name="Wu L."/>
            <person name="Ma J."/>
        </authorList>
    </citation>
    <scope>NUCLEOTIDE SEQUENCE [LARGE SCALE GENOMIC DNA]</scope>
    <source>
        <strain evidence="8">KCTC 33676</strain>
    </source>
</reference>
<name>A0ABW5R8E9_9BACL</name>
<proteinExistence type="inferred from homology"/>
<comment type="subcellular location">
    <subcellularLocation>
        <location evidence="1">Membrane</location>
        <topology evidence="1">Multi-pass membrane protein</topology>
    </subcellularLocation>
</comment>
<comment type="caution">
    <text evidence="7">The sequence shown here is derived from an EMBL/GenBank/DDBJ whole genome shotgun (WGS) entry which is preliminary data.</text>
</comment>
<feature type="transmembrane region" description="Helical" evidence="6">
    <location>
        <begin position="226"/>
        <end position="252"/>
    </location>
</feature>
<keyword evidence="3 6" id="KW-1133">Transmembrane helix</keyword>
<sequence length="280" mass="30852">MVKDTLDVMTQGALNKKKMMEESLLRYLVAAALAGGYVGLGIVLIFRVGGILHAGGSIYTTMLMGMSFGVALTLVIFAGSELFTGNNMFYTISTLSKATTWKDTLYNWVWCYAGNLLGALVLCLLIVGSGIFNNIPENHLLMNVAKMKMELGFSELFFRGILCNWFVCLAIWTSMRTKNDAAKLILIWWMLYGFIASGYEHSIANMTVLSLSLMLPHPETITMAGWFHNLIPVTLGNIVGGGLFVGFMYWYVSGKKKTKAQEQPVVQEAPVQAATPQAQN</sequence>
<keyword evidence="4 6" id="KW-0472">Membrane</keyword>
<dbReference type="RefSeq" id="WP_379928300.1">
    <property type="nucleotide sequence ID" value="NZ_JBHUMM010000007.1"/>
</dbReference>
<keyword evidence="2 6" id="KW-0812">Transmembrane</keyword>
<dbReference type="InterPro" id="IPR023271">
    <property type="entry name" value="Aquaporin-like"/>
</dbReference>
<evidence type="ECO:0000313" key="8">
    <source>
        <dbReference type="Proteomes" id="UP001597497"/>
    </source>
</evidence>
<evidence type="ECO:0000256" key="3">
    <source>
        <dbReference type="ARBA" id="ARBA00022989"/>
    </source>
</evidence>